<evidence type="ECO:0000313" key="68">
    <source>
        <dbReference type="EMBL" id="KRX28286.1"/>
    </source>
</evidence>
<feature type="region of interest" description="N-terminal hotdog fold" evidence="64">
    <location>
        <begin position="925"/>
        <end position="1050"/>
    </location>
</feature>
<dbReference type="GO" id="GO:0004315">
    <property type="term" value="F:3-oxoacyl-[acyl-carrier-protein] synthase activity"/>
    <property type="evidence" value="ECO:0007669"/>
    <property type="project" value="UniProtKB-EC"/>
</dbReference>
<evidence type="ECO:0000256" key="35">
    <source>
        <dbReference type="ARBA" id="ARBA00047394"/>
    </source>
</evidence>
<evidence type="ECO:0000256" key="7">
    <source>
        <dbReference type="ARBA" id="ARBA00018769"/>
    </source>
</evidence>
<comment type="catalytic activity">
    <reaction evidence="44">
        <text>acetyl-[ACP] + malonyl-[ACP] + H(+) = 3-oxobutanoyl-[ACP] + holo-[ACP] + CO2</text>
        <dbReference type="Rhea" id="RHEA:41800"/>
        <dbReference type="Rhea" id="RHEA-COMP:9621"/>
        <dbReference type="Rhea" id="RHEA-COMP:9623"/>
        <dbReference type="Rhea" id="RHEA-COMP:9625"/>
        <dbReference type="Rhea" id="RHEA-COMP:9685"/>
        <dbReference type="ChEBI" id="CHEBI:15378"/>
        <dbReference type="ChEBI" id="CHEBI:16526"/>
        <dbReference type="ChEBI" id="CHEBI:64479"/>
        <dbReference type="ChEBI" id="CHEBI:78446"/>
        <dbReference type="ChEBI" id="CHEBI:78449"/>
        <dbReference type="ChEBI" id="CHEBI:78450"/>
    </reaction>
    <physiologicalReaction direction="left-to-right" evidence="44">
        <dbReference type="Rhea" id="RHEA:41801"/>
    </physiologicalReaction>
</comment>
<evidence type="ECO:0000256" key="21">
    <source>
        <dbReference type="ARBA" id="ARBA00023160"/>
    </source>
</evidence>
<comment type="catalytic activity">
    <reaction evidence="62">
        <text>(2E)-decenoyl-[ACP] + NADPH + H(+) = decanoyl-[ACP] + NADP(+)</text>
        <dbReference type="Rhea" id="RHEA:41864"/>
        <dbReference type="Rhea" id="RHEA-COMP:9639"/>
        <dbReference type="Rhea" id="RHEA-COMP:9640"/>
        <dbReference type="ChEBI" id="CHEBI:15378"/>
        <dbReference type="ChEBI" id="CHEBI:57783"/>
        <dbReference type="ChEBI" id="CHEBI:58349"/>
        <dbReference type="ChEBI" id="CHEBI:78467"/>
        <dbReference type="ChEBI" id="CHEBI:78468"/>
    </reaction>
    <physiologicalReaction direction="left-to-right" evidence="62">
        <dbReference type="Rhea" id="RHEA:41865"/>
    </physiologicalReaction>
</comment>
<dbReference type="InterPro" id="IPR036736">
    <property type="entry name" value="ACP-like_sf"/>
</dbReference>
<dbReference type="InterPro" id="IPR042104">
    <property type="entry name" value="PKS_dehydratase_sf"/>
</dbReference>
<gene>
    <name evidence="68" type="primary">Fasn</name>
    <name evidence="68" type="ORF">T07_6101</name>
</gene>
<evidence type="ECO:0000256" key="45">
    <source>
        <dbReference type="ARBA" id="ARBA00048051"/>
    </source>
</evidence>
<comment type="catalytic activity">
    <reaction evidence="38">
        <text>tetradecanoyl-[ACP] + malonyl-[ACP] + H(+) = 3-oxohexadecanoyl-[ACP] + holo-[ACP] + CO2</text>
        <dbReference type="Rhea" id="RHEA:41900"/>
        <dbReference type="Rhea" id="RHEA-COMP:9623"/>
        <dbReference type="Rhea" id="RHEA-COMP:9648"/>
        <dbReference type="Rhea" id="RHEA-COMP:9649"/>
        <dbReference type="Rhea" id="RHEA-COMP:9685"/>
        <dbReference type="ChEBI" id="CHEBI:15378"/>
        <dbReference type="ChEBI" id="CHEBI:16526"/>
        <dbReference type="ChEBI" id="CHEBI:64479"/>
        <dbReference type="ChEBI" id="CHEBI:78449"/>
        <dbReference type="ChEBI" id="CHEBI:78477"/>
        <dbReference type="ChEBI" id="CHEBI:78478"/>
    </reaction>
    <physiologicalReaction direction="left-to-right" evidence="38">
        <dbReference type="Rhea" id="RHEA:41901"/>
    </physiologicalReaction>
</comment>
<dbReference type="FunFam" id="3.90.180.10:FF:000015">
    <property type="entry name" value="Fatty acid synthase"/>
    <property type="match status" value="1"/>
</dbReference>
<feature type="domain" description="Carrier" evidence="65">
    <location>
        <begin position="2248"/>
        <end position="2325"/>
    </location>
</feature>
<evidence type="ECO:0000256" key="6">
    <source>
        <dbReference type="ARBA" id="ARBA00013191"/>
    </source>
</evidence>
<dbReference type="GO" id="GO:0004312">
    <property type="term" value="F:fatty acid synthase activity"/>
    <property type="evidence" value="ECO:0007669"/>
    <property type="project" value="UniProtKB-EC"/>
</dbReference>
<sequence length="2637" mass="294936">MPSKTSLHEPAEPWERLNSAGESIDQSNTTSMNSLQPHENINGNYIQLSMADIMENQSYESDESVPWWKRQKGEIVISGVSCRLPESDNMNEFAEHLLNGDDMITEDDRRWQPGLFGLPRRHGKLKNLTKFDATFFGVHPKQANNMDPQLRMLLEVTYEALLDAGINPMKLRGSRTGVFVGCSGSETAAYLTRDAETVTGYSLTGCVRSMFANRLSYFFDFRGPSFAVDTACSSSLLALQLAVDAIRQDECDAALIAGSHLTLTPTTALQFMRLGLLSPQGKCQTYDANGEGYVRSEGIVAIFLQKSTVARRCYATVVHAKSNTDGYKEQGITFPSGERQAELLRNVYREAGIDPSSVAYVETHGTGTKVGDPEEANALCQIYCSGRTGPLLVGSVKSNMGHAEPASGLAAIAKMLIAFQSGFLPPNLNFEVPNPSIPGLLNGQLKVVTTKTPWNGGIVGVNSFGFGGSNTHVVLRSPVLLKQKSRTKPVHSRLFCFAGRVEKAVEKMLNTVEEKDQDDHLLGFLSEVACTPANLYPYRGYTIYNRHNDSPIKHFQKVSYTTTRPVWFIYSGMGSQWPGMGRDMMEFPMFKEAILRCTAALKNHGITDVNPYDIIMKGENVFENHPLNCFVCISSIQIALTDMLKEMGIQPNGIIGHSTGEMVAGYCDGCFSVEETILTAYYRGKLMMDAKFPLGGMAAVGMTAEEAESRLIRGVYVACHNAEDSISLSGEFAEVEKLVNELQKEGIFAKMINSSGMAFHTPIIKKIETPLREHLKQVIKNPKLRSSRWISSSVPQSNWDTDLGKFCSADYHVNNTMSTVLFNEALQHVPKNAIVIEIAPHCLLQAVLRRAVDSSCILSGLMKAKHENNVEYFCTALGKLFEAGLVLNPHCLYNQESYPVPLSTPMISPLIEWDHSAEWPVVSTQDLLAGGAGGIASSCSIVVDPFNPETKDQYLLDHVIDGRVLFPFTGHLIYAWRALCKIRGLDMNKTPIVIEDFHVYRATILNRAMFFIYVKFNITVSHANGNFEILEGDSLAASGRITIVDYERPLFYQKIDEVQPNTECERIKLSSADVYKELLLRGYEYGPSFKCIYESCNSGDRTLVLWSDNWVTFLDSVLQTALLFEKADTLKLPTRLRYLRIDPQKHLKSVIHNVAYNLQVDKAKYFSENLKLVTSRSDSATKGFSAGGVEVCELIAQTVPRRLNHGEKVHIERVHFTPNYSQNCFMNFPDIREKLLKYKPVCLALFQKFLQTQAKVMDQLFDVDIFEMFRLKLTETSDSVPSEILDELDDDSFPVGRMLRELTESLSDFQDKDELMEGIATYRENLPHDLFWNGSGHELCLKSFLDAALENNACHSDKICMFEPSDIIFPTLCYDLQRSHPLVQVNWTFVGQNIDSPYANLPAEILELDTNAEKVTVPVAHQNKDLVILNRILWSKSDINGYLEKVKLFMRDDGFCLVNEITDHFDLAVTLLTLLNGSVPVGKDNSRIHGSFLDFHSWAEIFTKAGFQIVCSHSDVMMGSLFLLRKKVSIPREPIIINIDDVKEFSWVPELKEALEKHAAEDQTTIWLTSKLHDNGTVGLALCLREEYLKNKIRSLADISLKTKDAETTDSWDLNSEEIKEILDKDMHSNLYRNGTWGTFRYYRIRDEETFHCEPTEHAFITTLVRGDLSSLTWVASPNKYWTQDTNDRRLCYVHYASLNFRDIMLATGRLSVDAIPGTFLDRECLLGMEFSGCLKSGERIMGLLPCQALATTVVADMRFVWKVPESWTLEEAATVPVVYTTAFYALIVRGRMQRGEKVLIHSGSGGVGMAAIAIALSHGCEVFTTVGSEEKKSFLKATFPQLEDRHFSSSRTTDFEFHIMHATSGRGVDLVLNSLAEEKLQASVRCLAQHGRFLEIGKYDLSADSKLGMSLFLKNVAFHGILLDSLFDQNNKEWSEVSRLLVKGIADGIVKPLPASVFPHGKAEDAFRYMAAGKHKGKVLLKIRNEEPAGKITPLLVHAVARSYCCPEHTYVITGGLGGFGLELSNWLISRGAKKIVLTSRSGVKTGYQARYLYFWRRMGISIVVMTHDVSDPAQAAQLIKDAQELGPIGGIFHLAMVLRDCMFENQTIKNYQESAKPKYWGTRNLDAQSRKLCGPSLKWYAFVVFSSMSCARGNAGQTNYGWANSTMERMINQRIADNLPGIAIQWGAIGDVGIVQEKIGNNSTVVGGTYPQRIPSCLQCLDCFLSWRQGIFSSFIRAEIGGKNKSEKSGDAMQAIAHILGISDLKQVDPDSSLGDLGLDSLMGVEIKQTLERDYDVVLSMKDIRTLTLNKLVEITSNATSPGKDRSVSVEMSAEQNLMMFRLNIDLNSLRPEKTVIKINSVEEGRPVFLVHPIEGVASSLEMLASKLPFPVYCLQCTPEAPLDSMETLALYYSEQIRTVCPDPPYRIVGYSFGALIAFEMANLIQEKNPDNPNAVLPLILLDSSHRYMTMYRKAYRMAYGVDSSSLMNDPRFESELLCAFCYRFSQADYKLLRHQLITLPSWEERVSLVTEKIMEGGLFKDPEIVSFALNSLRQKFLAADRYSPTRTFRGDVTLVRSEDTIVRSEDIGNYYGLQEVVTGKVLLHIVEGDHYSFIHETGVDKTAAIITETIKATE</sequence>
<evidence type="ECO:0000313" key="69">
    <source>
        <dbReference type="Proteomes" id="UP000054630"/>
    </source>
</evidence>
<comment type="catalytic activity">
    <reaction evidence="36">
        <text>a (3R)-hydroxyacyl-[ACP] + NADP(+) = a 3-oxoacyl-[ACP] + NADPH + H(+)</text>
        <dbReference type="Rhea" id="RHEA:17397"/>
        <dbReference type="Rhea" id="RHEA-COMP:9916"/>
        <dbReference type="Rhea" id="RHEA-COMP:9945"/>
        <dbReference type="ChEBI" id="CHEBI:15378"/>
        <dbReference type="ChEBI" id="CHEBI:57783"/>
        <dbReference type="ChEBI" id="CHEBI:58349"/>
        <dbReference type="ChEBI" id="CHEBI:78776"/>
        <dbReference type="ChEBI" id="CHEBI:78827"/>
        <dbReference type="EC" id="1.1.1.100"/>
    </reaction>
    <physiologicalReaction direction="right-to-left" evidence="36">
        <dbReference type="Rhea" id="RHEA:17399"/>
    </physiologicalReaction>
</comment>
<dbReference type="Proteomes" id="UP000054630">
    <property type="component" value="Unassembled WGS sequence"/>
</dbReference>
<dbReference type="CDD" id="cd05195">
    <property type="entry name" value="enoyl_red"/>
    <property type="match status" value="1"/>
</dbReference>
<evidence type="ECO:0000256" key="32">
    <source>
        <dbReference type="ARBA" id="ARBA00023442"/>
    </source>
</evidence>
<evidence type="ECO:0000256" key="3">
    <source>
        <dbReference type="ARBA" id="ARBA00012480"/>
    </source>
</evidence>
<comment type="catalytic activity">
    <reaction evidence="49">
        <text>a fatty acyl-[ACP] + malonyl-[ACP] + H(+) = a 3-oxoacyl-[ACP] + holo-[ACP] + CO2</text>
        <dbReference type="Rhea" id="RHEA:22836"/>
        <dbReference type="Rhea" id="RHEA-COMP:9623"/>
        <dbReference type="Rhea" id="RHEA-COMP:9685"/>
        <dbReference type="Rhea" id="RHEA-COMP:9916"/>
        <dbReference type="Rhea" id="RHEA-COMP:14125"/>
        <dbReference type="ChEBI" id="CHEBI:15378"/>
        <dbReference type="ChEBI" id="CHEBI:16526"/>
        <dbReference type="ChEBI" id="CHEBI:64479"/>
        <dbReference type="ChEBI" id="CHEBI:78449"/>
        <dbReference type="ChEBI" id="CHEBI:78776"/>
        <dbReference type="ChEBI" id="CHEBI:138651"/>
        <dbReference type="EC" id="2.3.1.41"/>
    </reaction>
    <physiologicalReaction direction="left-to-right" evidence="49">
        <dbReference type="Rhea" id="RHEA:22837"/>
    </physiologicalReaction>
</comment>
<evidence type="ECO:0000256" key="61">
    <source>
        <dbReference type="ARBA" id="ARBA00049449"/>
    </source>
</evidence>
<dbReference type="InterPro" id="IPR011032">
    <property type="entry name" value="GroES-like_sf"/>
</dbReference>
<dbReference type="PANTHER" id="PTHR43775:SF7">
    <property type="entry name" value="FATTY ACID SYNTHASE"/>
    <property type="match status" value="1"/>
</dbReference>
<dbReference type="Gene3D" id="3.40.50.1820">
    <property type="entry name" value="alpha/beta hydrolase"/>
    <property type="match status" value="1"/>
</dbReference>
<evidence type="ECO:0000256" key="19">
    <source>
        <dbReference type="ARBA" id="ARBA00023027"/>
    </source>
</evidence>
<dbReference type="SMART" id="SM00829">
    <property type="entry name" value="PKS_ER"/>
    <property type="match status" value="1"/>
</dbReference>
<comment type="function">
    <text evidence="32">Fatty acid synthetase is a multifunctional enzyme that catalyzes the de novo biosynthesis of long-chain saturated fatty acids starting from acetyl-CoA and malonyl-CoA in the presence of NADPH. This multifunctional protein contains 7 catalytic activities and a site for the binding of the prosthetic group 4'-phosphopantetheine of the acyl carrier protein ([ACP]) domain.</text>
</comment>
<comment type="caution">
    <text evidence="68">The sequence shown here is derived from an EMBL/GenBank/DDBJ whole genome shotgun (WGS) entry which is preliminary data.</text>
</comment>
<comment type="catalytic activity">
    <reaction evidence="31">
        <text>(3R)-hydroxybutanoyl-[ACP] = (2E)-butenoyl-[ACP] + H2O</text>
        <dbReference type="Rhea" id="RHEA:41808"/>
        <dbReference type="Rhea" id="RHEA-COMP:9626"/>
        <dbReference type="Rhea" id="RHEA-COMP:9627"/>
        <dbReference type="ChEBI" id="CHEBI:15377"/>
        <dbReference type="ChEBI" id="CHEBI:78451"/>
        <dbReference type="ChEBI" id="CHEBI:78453"/>
    </reaction>
    <physiologicalReaction direction="left-to-right" evidence="31">
        <dbReference type="Rhea" id="RHEA:41809"/>
    </physiologicalReaction>
</comment>
<dbReference type="InterPro" id="IPR020843">
    <property type="entry name" value="ER"/>
</dbReference>
<reference evidence="68 69" key="1">
    <citation type="submission" date="2015-01" db="EMBL/GenBank/DDBJ databases">
        <title>Evolution of Trichinella species and genotypes.</title>
        <authorList>
            <person name="Korhonen P.K."/>
            <person name="Edoardo P."/>
            <person name="Giuseppe L.R."/>
            <person name="Gasser R.B."/>
        </authorList>
    </citation>
    <scope>NUCLEOTIDE SEQUENCE [LARGE SCALE GENOMIC DNA]</scope>
    <source>
        <strain evidence="68">ISS37</strain>
    </source>
</reference>
<dbReference type="Gene3D" id="1.10.1200.10">
    <property type="entry name" value="ACP-like"/>
    <property type="match status" value="1"/>
</dbReference>
<name>A0A0V0SND7_9BILA</name>
<evidence type="ECO:0000256" key="17">
    <source>
        <dbReference type="ARBA" id="ARBA00022990"/>
    </source>
</evidence>
<dbReference type="InterPro" id="IPR049391">
    <property type="entry name" value="FAS_pseudo-KR"/>
</dbReference>
<comment type="catalytic activity">
    <reaction evidence="50">
        <text>3-oxohexanoyl-[ACP] + NADPH + H(+) = (3R)-hydroxyhexanoyl-[ACP] + NADP(+)</text>
        <dbReference type="Rhea" id="RHEA:41824"/>
        <dbReference type="Rhea" id="RHEA-COMP:9629"/>
        <dbReference type="Rhea" id="RHEA-COMP:9630"/>
        <dbReference type="ChEBI" id="CHEBI:15378"/>
        <dbReference type="ChEBI" id="CHEBI:57783"/>
        <dbReference type="ChEBI" id="CHEBI:58349"/>
        <dbReference type="ChEBI" id="CHEBI:78456"/>
        <dbReference type="ChEBI" id="CHEBI:78457"/>
    </reaction>
    <physiologicalReaction direction="left-to-right" evidence="50">
        <dbReference type="Rhea" id="RHEA:41825"/>
    </physiologicalReaction>
</comment>
<evidence type="ECO:0000256" key="47">
    <source>
        <dbReference type="ARBA" id="ARBA00048289"/>
    </source>
</evidence>
<comment type="catalytic activity">
    <reaction evidence="63">
        <text>octanoyl-[ACP] + malonyl-[ACP] + H(+) = 3-oxodecanoyl-[ACP] + holo-[ACP] + CO2</text>
        <dbReference type="Rhea" id="RHEA:41852"/>
        <dbReference type="Rhea" id="RHEA-COMP:9623"/>
        <dbReference type="Rhea" id="RHEA-COMP:9636"/>
        <dbReference type="Rhea" id="RHEA-COMP:9637"/>
        <dbReference type="Rhea" id="RHEA-COMP:9685"/>
        <dbReference type="ChEBI" id="CHEBI:15378"/>
        <dbReference type="ChEBI" id="CHEBI:16526"/>
        <dbReference type="ChEBI" id="CHEBI:64479"/>
        <dbReference type="ChEBI" id="CHEBI:78449"/>
        <dbReference type="ChEBI" id="CHEBI:78463"/>
        <dbReference type="ChEBI" id="CHEBI:78464"/>
    </reaction>
    <physiologicalReaction direction="left-to-right" evidence="63">
        <dbReference type="Rhea" id="RHEA:41853"/>
    </physiologicalReaction>
</comment>
<dbReference type="InterPro" id="IPR049900">
    <property type="entry name" value="PKS_mFAS_DH"/>
</dbReference>
<feature type="region of interest" description="C-terminal hotdog fold" evidence="64">
    <location>
        <begin position="1065"/>
        <end position="1200"/>
    </location>
</feature>
<dbReference type="InterPro" id="IPR036291">
    <property type="entry name" value="NAD(P)-bd_dom_sf"/>
</dbReference>
<evidence type="ECO:0000256" key="16">
    <source>
        <dbReference type="ARBA" id="ARBA00022898"/>
    </source>
</evidence>
<dbReference type="InterPro" id="IPR029058">
    <property type="entry name" value="AB_hydrolase_fold"/>
</dbReference>
<keyword evidence="19" id="KW-0520">NAD</keyword>
<dbReference type="Gene3D" id="1.10.1470.20">
    <property type="entry name" value="Fatty acid synthase, domain 2"/>
    <property type="match status" value="1"/>
</dbReference>
<dbReference type="GO" id="GO:0141148">
    <property type="term" value="F:enoyl-[acyl-carrier-protein] reductase (NADPH) activity"/>
    <property type="evidence" value="ECO:0007669"/>
    <property type="project" value="UniProtKB-EC"/>
</dbReference>
<evidence type="ECO:0000256" key="44">
    <source>
        <dbReference type="ARBA" id="ARBA00047961"/>
    </source>
</evidence>
<evidence type="ECO:0000256" key="60">
    <source>
        <dbReference type="ARBA" id="ARBA00049422"/>
    </source>
</evidence>
<dbReference type="InterPro" id="IPR001227">
    <property type="entry name" value="Ac_transferase_dom_sf"/>
</dbReference>
<dbReference type="InterPro" id="IPR018201">
    <property type="entry name" value="Ketoacyl_synth_AS"/>
</dbReference>
<dbReference type="Gene3D" id="3.40.50.720">
    <property type="entry name" value="NAD(P)-binding Rossmann-like Domain"/>
    <property type="match status" value="1"/>
</dbReference>
<dbReference type="Pfam" id="PF00109">
    <property type="entry name" value="ketoacyl-synt"/>
    <property type="match status" value="1"/>
</dbReference>
<comment type="catalytic activity">
    <reaction evidence="45">
        <text>hexadecanoyl-[ACP] + malonyl-[ACP] + H(+) = 3-oxooctadecanoyl-[ACP] + holo-[ACP] + CO2</text>
        <dbReference type="Rhea" id="RHEA:41916"/>
        <dbReference type="Rhea" id="RHEA-COMP:9623"/>
        <dbReference type="Rhea" id="RHEA-COMP:9652"/>
        <dbReference type="Rhea" id="RHEA-COMP:9653"/>
        <dbReference type="Rhea" id="RHEA-COMP:9685"/>
        <dbReference type="ChEBI" id="CHEBI:15378"/>
        <dbReference type="ChEBI" id="CHEBI:16526"/>
        <dbReference type="ChEBI" id="CHEBI:64479"/>
        <dbReference type="ChEBI" id="CHEBI:78449"/>
        <dbReference type="ChEBI" id="CHEBI:78483"/>
        <dbReference type="ChEBI" id="CHEBI:78487"/>
    </reaction>
    <physiologicalReaction direction="left-to-right" evidence="45">
        <dbReference type="Rhea" id="RHEA:41917"/>
    </physiologicalReaction>
</comment>
<keyword evidence="18" id="KW-0560">Oxidoreductase</keyword>
<dbReference type="EC" id="3.1.2.14" evidence="3"/>
<evidence type="ECO:0000256" key="57">
    <source>
        <dbReference type="ARBA" id="ARBA00049171"/>
    </source>
</evidence>
<dbReference type="STRING" id="6336.A0A0V0SND7"/>
<dbReference type="EC" id="1.3.1.39" evidence="2"/>
<keyword evidence="69" id="KW-1185">Reference proteome</keyword>
<dbReference type="PROSITE" id="PS00606">
    <property type="entry name" value="KS3_1"/>
    <property type="match status" value="1"/>
</dbReference>
<comment type="catalytic activity">
    <reaction evidence="30">
        <text>(3R)-hydroxyhexadecanoyl-[ACP] = (2E)-hexadecenoyl-[ACP] + H2O</text>
        <dbReference type="Rhea" id="RHEA:41908"/>
        <dbReference type="Rhea" id="RHEA-COMP:9650"/>
        <dbReference type="Rhea" id="RHEA-COMP:9651"/>
        <dbReference type="ChEBI" id="CHEBI:15377"/>
        <dbReference type="ChEBI" id="CHEBI:78480"/>
        <dbReference type="ChEBI" id="CHEBI:78481"/>
    </reaction>
    <physiologicalReaction direction="left-to-right" evidence="30">
        <dbReference type="Rhea" id="RHEA:41909"/>
    </physiologicalReaction>
</comment>
<evidence type="ECO:0000256" key="39">
    <source>
        <dbReference type="ARBA" id="ARBA00047500"/>
    </source>
</evidence>
<evidence type="ECO:0000256" key="29">
    <source>
        <dbReference type="ARBA" id="ARBA00023399"/>
    </source>
</evidence>
<comment type="catalytic activity">
    <reaction evidence="59">
        <text>3-oxohexadecanoyl-[ACP] + NADPH + H(+) = (3R)-hydroxyhexadecanoyl-[ACP] + NADP(+)</text>
        <dbReference type="Rhea" id="RHEA:41904"/>
        <dbReference type="Rhea" id="RHEA-COMP:9649"/>
        <dbReference type="Rhea" id="RHEA-COMP:9650"/>
        <dbReference type="ChEBI" id="CHEBI:15378"/>
        <dbReference type="ChEBI" id="CHEBI:57783"/>
        <dbReference type="ChEBI" id="CHEBI:58349"/>
        <dbReference type="ChEBI" id="CHEBI:78478"/>
        <dbReference type="ChEBI" id="CHEBI:78480"/>
    </reaction>
    <physiologicalReaction direction="left-to-right" evidence="59">
        <dbReference type="Rhea" id="RHEA:41905"/>
    </physiologicalReaction>
</comment>
<dbReference type="SUPFAM" id="SSF51735">
    <property type="entry name" value="NAD(P)-binding Rossmann-fold domains"/>
    <property type="match status" value="2"/>
</dbReference>
<keyword evidence="8" id="KW-0596">Phosphopantetheine</keyword>
<proteinExistence type="predicted"/>
<dbReference type="InterPro" id="IPR014030">
    <property type="entry name" value="Ketoacyl_synth_N"/>
</dbReference>
<evidence type="ECO:0000256" key="12">
    <source>
        <dbReference type="ARBA" id="ARBA00022799"/>
    </source>
</evidence>
<comment type="catalytic activity">
    <reaction evidence="43">
        <text>3-oxobutanoyl-[ACP] + NADPH + H(+) = (3R)-hydroxybutanoyl-[ACP] + NADP(+)</text>
        <dbReference type="Rhea" id="RHEA:41804"/>
        <dbReference type="Rhea" id="RHEA-COMP:9625"/>
        <dbReference type="Rhea" id="RHEA-COMP:9626"/>
        <dbReference type="ChEBI" id="CHEBI:15378"/>
        <dbReference type="ChEBI" id="CHEBI:57783"/>
        <dbReference type="ChEBI" id="CHEBI:58349"/>
        <dbReference type="ChEBI" id="CHEBI:78450"/>
        <dbReference type="ChEBI" id="CHEBI:78451"/>
    </reaction>
    <physiologicalReaction direction="left-to-right" evidence="43">
        <dbReference type="Rhea" id="RHEA:41805"/>
    </physiologicalReaction>
</comment>
<evidence type="ECO:0000256" key="23">
    <source>
        <dbReference type="ARBA" id="ARBA00023332"/>
    </source>
</evidence>
<evidence type="ECO:0000256" key="27">
    <source>
        <dbReference type="ARBA" id="ARBA00023394"/>
    </source>
</evidence>
<keyword evidence="13" id="KW-0378">Hydrolase</keyword>
<evidence type="ECO:0000256" key="1">
    <source>
        <dbReference type="ARBA" id="ARBA00005189"/>
    </source>
</evidence>
<evidence type="ECO:0000256" key="28">
    <source>
        <dbReference type="ARBA" id="ARBA00023398"/>
    </source>
</evidence>
<dbReference type="SMART" id="SM00823">
    <property type="entry name" value="PKS_PP"/>
    <property type="match status" value="1"/>
</dbReference>
<dbReference type="GO" id="GO:0031177">
    <property type="term" value="F:phosphopantetheine binding"/>
    <property type="evidence" value="ECO:0007669"/>
    <property type="project" value="InterPro"/>
</dbReference>
<dbReference type="SMART" id="SM00825">
    <property type="entry name" value="PKS_KS"/>
    <property type="match status" value="1"/>
</dbReference>
<dbReference type="Pfam" id="PF00698">
    <property type="entry name" value="Acyl_transf_1"/>
    <property type="match status" value="1"/>
</dbReference>
<comment type="catalytic activity">
    <reaction evidence="55">
        <text>(2E)-octadecenoyl-[ACP] + NADPH + H(+) = octadecanoyl-[ACP] + NADP(+)</text>
        <dbReference type="Rhea" id="RHEA:41928"/>
        <dbReference type="Rhea" id="RHEA-COMP:9655"/>
        <dbReference type="Rhea" id="RHEA-COMP:9656"/>
        <dbReference type="ChEBI" id="CHEBI:15378"/>
        <dbReference type="ChEBI" id="CHEBI:57783"/>
        <dbReference type="ChEBI" id="CHEBI:58349"/>
        <dbReference type="ChEBI" id="CHEBI:78489"/>
        <dbReference type="ChEBI" id="CHEBI:78495"/>
    </reaction>
    <physiologicalReaction direction="left-to-right" evidence="55">
        <dbReference type="Rhea" id="RHEA:41929"/>
    </physiologicalReaction>
</comment>
<feature type="domain" description="Ketosynthase family 3 (KS3)" evidence="66">
    <location>
        <begin position="72"/>
        <end position="477"/>
    </location>
</feature>
<dbReference type="Gene3D" id="3.40.366.10">
    <property type="entry name" value="Malonyl-Coenzyme A Acyl Carrier Protein, domain 2"/>
    <property type="match status" value="1"/>
</dbReference>
<evidence type="ECO:0000256" key="20">
    <source>
        <dbReference type="ARBA" id="ARBA00023098"/>
    </source>
</evidence>
<comment type="catalytic activity">
    <reaction evidence="39">
        <text>(2E)-butenoyl-[ACP] + NADPH + H(+) = butanoyl-[ACP] + NADP(+)</text>
        <dbReference type="Rhea" id="RHEA:41812"/>
        <dbReference type="Rhea" id="RHEA-COMP:9627"/>
        <dbReference type="Rhea" id="RHEA-COMP:9628"/>
        <dbReference type="ChEBI" id="CHEBI:15378"/>
        <dbReference type="ChEBI" id="CHEBI:57783"/>
        <dbReference type="ChEBI" id="CHEBI:58349"/>
        <dbReference type="ChEBI" id="CHEBI:78453"/>
        <dbReference type="ChEBI" id="CHEBI:78454"/>
    </reaction>
    <physiologicalReaction direction="left-to-right" evidence="39">
        <dbReference type="Rhea" id="RHEA:41813"/>
    </physiologicalReaction>
</comment>
<evidence type="ECO:0000256" key="63">
    <source>
        <dbReference type="ARBA" id="ARBA00049533"/>
    </source>
</evidence>
<evidence type="ECO:0000256" key="58">
    <source>
        <dbReference type="ARBA" id="ARBA00049263"/>
    </source>
</evidence>
<dbReference type="SUPFAM" id="SSF50129">
    <property type="entry name" value="GroES-like"/>
    <property type="match status" value="1"/>
</dbReference>
<comment type="catalytic activity">
    <reaction evidence="58">
        <text>3-oxododecanoyl-[ACP] + NADPH + H(+) = (3R)-hydroxydodecanoyl-[ACP] + NADP(+)</text>
        <dbReference type="Rhea" id="RHEA:41872"/>
        <dbReference type="Rhea" id="RHEA-COMP:9641"/>
        <dbReference type="Rhea" id="RHEA-COMP:9642"/>
        <dbReference type="ChEBI" id="CHEBI:15378"/>
        <dbReference type="ChEBI" id="CHEBI:57783"/>
        <dbReference type="ChEBI" id="CHEBI:58349"/>
        <dbReference type="ChEBI" id="CHEBI:78469"/>
        <dbReference type="ChEBI" id="CHEBI:78470"/>
    </reaction>
    <physiologicalReaction direction="left-to-right" evidence="58">
        <dbReference type="Rhea" id="RHEA:41873"/>
    </physiologicalReaction>
</comment>
<evidence type="ECO:0000256" key="25">
    <source>
        <dbReference type="ARBA" id="ARBA00023373"/>
    </source>
</evidence>
<dbReference type="PROSITE" id="PS50075">
    <property type="entry name" value="CARRIER"/>
    <property type="match status" value="1"/>
</dbReference>
<evidence type="ECO:0000256" key="38">
    <source>
        <dbReference type="ARBA" id="ARBA00047451"/>
    </source>
</evidence>
<dbReference type="InterPro" id="IPR009081">
    <property type="entry name" value="PP-bd_ACP"/>
</dbReference>
<comment type="catalytic activity">
    <reaction evidence="25">
        <text>(3R)-hydroxyhexanoyl-[ACP] = (2E)-hexenoyl-[ACP] + H2O</text>
        <dbReference type="Rhea" id="RHEA:41828"/>
        <dbReference type="Rhea" id="RHEA-COMP:9630"/>
        <dbReference type="Rhea" id="RHEA-COMP:9631"/>
        <dbReference type="ChEBI" id="CHEBI:15377"/>
        <dbReference type="ChEBI" id="CHEBI:78457"/>
        <dbReference type="ChEBI" id="CHEBI:78458"/>
    </reaction>
    <physiologicalReaction direction="left-to-right" evidence="25">
        <dbReference type="Rhea" id="RHEA:41829"/>
    </physiologicalReaction>
</comment>
<dbReference type="CDD" id="cd08954">
    <property type="entry name" value="KR_1_FAS_SDR_x"/>
    <property type="match status" value="1"/>
</dbReference>
<dbReference type="Pfam" id="PF13602">
    <property type="entry name" value="ADH_zinc_N_2"/>
    <property type="match status" value="1"/>
</dbReference>
<evidence type="ECO:0000256" key="41">
    <source>
        <dbReference type="ARBA" id="ARBA00047810"/>
    </source>
</evidence>
<evidence type="ECO:0000256" key="18">
    <source>
        <dbReference type="ARBA" id="ARBA00023002"/>
    </source>
</evidence>
<keyword evidence="17" id="KW-0007">Acetylation</keyword>
<evidence type="ECO:0000256" key="34">
    <source>
        <dbReference type="ARBA" id="ARBA00047300"/>
    </source>
</evidence>
<dbReference type="EMBL" id="JYDL01000001">
    <property type="protein sequence ID" value="KRX28286.1"/>
    <property type="molecule type" value="Genomic_DNA"/>
</dbReference>
<evidence type="ECO:0000256" key="55">
    <source>
        <dbReference type="ARBA" id="ARBA00049019"/>
    </source>
</evidence>
<dbReference type="InterPro" id="IPR032821">
    <property type="entry name" value="PKS_assoc"/>
</dbReference>
<evidence type="ECO:0000259" key="66">
    <source>
        <dbReference type="PROSITE" id="PS52004"/>
    </source>
</evidence>
<dbReference type="SUPFAM" id="SSF53474">
    <property type="entry name" value="alpha/beta-Hydrolases"/>
    <property type="match status" value="1"/>
</dbReference>
<comment type="catalytic activity">
    <reaction evidence="34">
        <text>3-oxooctadecanoyl-[ACP] + NADPH + H(+) = (3R)-hydroxyoctadecanoyl-[ACP] + NADP(+)</text>
        <dbReference type="Rhea" id="RHEA:41920"/>
        <dbReference type="Rhea" id="RHEA-COMP:9653"/>
        <dbReference type="Rhea" id="RHEA-COMP:9654"/>
        <dbReference type="ChEBI" id="CHEBI:15378"/>
        <dbReference type="ChEBI" id="CHEBI:57783"/>
        <dbReference type="ChEBI" id="CHEBI:58349"/>
        <dbReference type="ChEBI" id="CHEBI:78487"/>
        <dbReference type="ChEBI" id="CHEBI:78488"/>
    </reaction>
    <physiologicalReaction direction="left-to-right" evidence="34">
        <dbReference type="Rhea" id="RHEA:41921"/>
    </physiologicalReaction>
</comment>
<evidence type="ECO:0000256" key="11">
    <source>
        <dbReference type="ARBA" id="ARBA00022679"/>
    </source>
</evidence>
<evidence type="ECO:0000256" key="36">
    <source>
        <dbReference type="ARBA" id="ARBA00047400"/>
    </source>
</evidence>
<comment type="catalytic activity">
    <reaction evidence="51">
        <text>a 2,3-saturated acyl-[ACP] + NADP(+) = a (2E)-enoyl-[ACP] + NADPH + H(+)</text>
        <dbReference type="Rhea" id="RHEA:22564"/>
        <dbReference type="Rhea" id="RHEA-COMP:9925"/>
        <dbReference type="Rhea" id="RHEA-COMP:9926"/>
        <dbReference type="ChEBI" id="CHEBI:15378"/>
        <dbReference type="ChEBI" id="CHEBI:57783"/>
        <dbReference type="ChEBI" id="CHEBI:58349"/>
        <dbReference type="ChEBI" id="CHEBI:78784"/>
        <dbReference type="ChEBI" id="CHEBI:78785"/>
        <dbReference type="EC" id="1.3.1.39"/>
    </reaction>
    <physiologicalReaction direction="right-to-left" evidence="51">
        <dbReference type="Rhea" id="RHEA:22566"/>
    </physiologicalReaction>
</comment>
<evidence type="ECO:0000256" key="4">
    <source>
        <dbReference type="ARBA" id="ARBA00012873"/>
    </source>
</evidence>
<keyword evidence="9" id="KW-0444">Lipid biosynthesis</keyword>
<keyword evidence="16" id="KW-0663">Pyridoxal phosphate</keyword>
<comment type="catalytic activity">
    <reaction evidence="56">
        <text>decanoyl-[ACP] + malonyl-[ACP] + H(+) = 3-oxododecanoyl-[ACP] + holo-[ACP] + CO2</text>
        <dbReference type="Rhea" id="RHEA:41868"/>
        <dbReference type="Rhea" id="RHEA-COMP:9623"/>
        <dbReference type="Rhea" id="RHEA-COMP:9640"/>
        <dbReference type="Rhea" id="RHEA-COMP:9641"/>
        <dbReference type="Rhea" id="RHEA-COMP:9685"/>
        <dbReference type="ChEBI" id="CHEBI:15378"/>
        <dbReference type="ChEBI" id="CHEBI:16526"/>
        <dbReference type="ChEBI" id="CHEBI:64479"/>
        <dbReference type="ChEBI" id="CHEBI:78449"/>
        <dbReference type="ChEBI" id="CHEBI:78468"/>
        <dbReference type="ChEBI" id="CHEBI:78469"/>
    </reaction>
    <physiologicalReaction direction="left-to-right" evidence="56">
        <dbReference type="Rhea" id="RHEA:41869"/>
    </physiologicalReaction>
</comment>
<dbReference type="GO" id="GO:0004316">
    <property type="term" value="F:3-oxoacyl-[acyl-carrier-protein] reductase (NADPH) activity"/>
    <property type="evidence" value="ECO:0007669"/>
    <property type="project" value="UniProtKB-EC"/>
</dbReference>
<evidence type="ECO:0000256" key="64">
    <source>
        <dbReference type="PROSITE-ProRule" id="PRU01363"/>
    </source>
</evidence>
<dbReference type="PANTHER" id="PTHR43775">
    <property type="entry name" value="FATTY ACID SYNTHASE"/>
    <property type="match status" value="1"/>
</dbReference>
<comment type="catalytic activity">
    <reaction evidence="52">
        <text>holo-[ACP] + acetyl-CoA = acetyl-[ACP] + CoA</text>
        <dbReference type="Rhea" id="RHEA:41788"/>
        <dbReference type="Rhea" id="RHEA-COMP:9621"/>
        <dbReference type="Rhea" id="RHEA-COMP:9685"/>
        <dbReference type="ChEBI" id="CHEBI:57287"/>
        <dbReference type="ChEBI" id="CHEBI:57288"/>
        <dbReference type="ChEBI" id="CHEBI:64479"/>
        <dbReference type="ChEBI" id="CHEBI:78446"/>
        <dbReference type="EC" id="2.3.1.38"/>
    </reaction>
    <physiologicalReaction direction="left-to-right" evidence="52">
        <dbReference type="Rhea" id="RHEA:41789"/>
    </physiologicalReaction>
</comment>
<dbReference type="Gene3D" id="3.40.50.150">
    <property type="entry name" value="Vaccinia Virus protein VP39"/>
    <property type="match status" value="1"/>
</dbReference>
<keyword evidence="22" id="KW-0511">Multifunctional enzyme</keyword>
<dbReference type="EC" id="1.1.1.100" evidence="5"/>
<dbReference type="Pfam" id="PF00975">
    <property type="entry name" value="Thioesterase"/>
    <property type="match status" value="1"/>
</dbReference>
<evidence type="ECO:0000256" key="5">
    <source>
        <dbReference type="ARBA" id="ARBA00012948"/>
    </source>
</evidence>
<comment type="catalytic activity">
    <reaction evidence="60">
        <text>3-oxooctanoyl-[ACP] + NADPH + H(+) = (3R)-hydroxyoctanoyl-[ACP] + NADP(+)</text>
        <dbReference type="Rhea" id="RHEA:41840"/>
        <dbReference type="Rhea" id="RHEA-COMP:9633"/>
        <dbReference type="Rhea" id="RHEA-COMP:9634"/>
        <dbReference type="ChEBI" id="CHEBI:15378"/>
        <dbReference type="ChEBI" id="CHEBI:57783"/>
        <dbReference type="ChEBI" id="CHEBI:58349"/>
        <dbReference type="ChEBI" id="CHEBI:78460"/>
        <dbReference type="ChEBI" id="CHEBI:78461"/>
    </reaction>
    <physiologicalReaction direction="left-to-right" evidence="60">
        <dbReference type="Rhea" id="RHEA:41841"/>
    </physiologicalReaction>
</comment>
<evidence type="ECO:0000256" key="59">
    <source>
        <dbReference type="ARBA" id="ARBA00049414"/>
    </source>
</evidence>
<dbReference type="FunFam" id="3.40.50.720:FF:000209">
    <property type="entry name" value="Polyketide synthase Pks12"/>
    <property type="match status" value="1"/>
</dbReference>
<dbReference type="Pfam" id="PF08659">
    <property type="entry name" value="KR"/>
    <property type="match status" value="1"/>
</dbReference>
<dbReference type="EC" id="2.3.1.85" evidence="4"/>
<dbReference type="Gene3D" id="3.10.129.110">
    <property type="entry name" value="Polyketide synthase dehydratase"/>
    <property type="match status" value="1"/>
</dbReference>
<evidence type="ECO:0000256" key="37">
    <source>
        <dbReference type="ARBA" id="ARBA00047440"/>
    </source>
</evidence>
<protein>
    <recommendedName>
        <fullName evidence="7">Fatty acid synthase</fullName>
        <ecNumber evidence="5">1.1.1.100</ecNumber>
        <ecNumber evidence="2">1.3.1.39</ecNumber>
        <ecNumber evidence="6">2.3.1.41</ecNumber>
        <ecNumber evidence="4">2.3.1.85</ecNumber>
        <ecNumber evidence="3">3.1.2.14</ecNumber>
    </recommendedName>
</protein>
<dbReference type="OrthoDB" id="329835at2759"/>
<comment type="catalytic activity">
    <reaction evidence="47">
        <text>tetradecanoyl-[ACP] + H2O = tetradecanoate + holo-[ACP] + H(+)</text>
        <dbReference type="Rhea" id="RHEA:30123"/>
        <dbReference type="Rhea" id="RHEA-COMP:9648"/>
        <dbReference type="Rhea" id="RHEA-COMP:9685"/>
        <dbReference type="ChEBI" id="CHEBI:15377"/>
        <dbReference type="ChEBI" id="CHEBI:15378"/>
        <dbReference type="ChEBI" id="CHEBI:30807"/>
        <dbReference type="ChEBI" id="CHEBI:64479"/>
        <dbReference type="ChEBI" id="CHEBI:78477"/>
        <dbReference type="EC" id="3.1.2.14"/>
    </reaction>
    <physiologicalReaction direction="left-to-right" evidence="47">
        <dbReference type="Rhea" id="RHEA:30124"/>
    </physiologicalReaction>
</comment>
<comment type="catalytic activity">
    <reaction evidence="40">
        <text>dodecanoyl-[ACP] + malonyl-[ACP] + H(+) = 3-oxotetradecanoyl-[ACP] + holo-[ACP] + CO2</text>
        <dbReference type="Rhea" id="RHEA:41884"/>
        <dbReference type="Rhea" id="RHEA-COMP:9623"/>
        <dbReference type="Rhea" id="RHEA-COMP:9644"/>
        <dbReference type="Rhea" id="RHEA-COMP:9645"/>
        <dbReference type="Rhea" id="RHEA-COMP:9685"/>
        <dbReference type="ChEBI" id="CHEBI:15378"/>
        <dbReference type="ChEBI" id="CHEBI:16526"/>
        <dbReference type="ChEBI" id="CHEBI:64479"/>
        <dbReference type="ChEBI" id="CHEBI:65264"/>
        <dbReference type="ChEBI" id="CHEBI:78449"/>
        <dbReference type="ChEBI" id="CHEBI:78473"/>
    </reaction>
    <physiologicalReaction direction="left-to-right" evidence="40">
        <dbReference type="Rhea" id="RHEA:41885"/>
    </physiologicalReaction>
</comment>
<keyword evidence="12" id="KW-0702">S-nitrosylation</keyword>
<evidence type="ECO:0000256" key="31">
    <source>
        <dbReference type="ARBA" id="ARBA00023402"/>
    </source>
</evidence>
<evidence type="ECO:0000256" key="51">
    <source>
        <dbReference type="ARBA" id="ARBA00048650"/>
    </source>
</evidence>
<dbReference type="InterPro" id="IPR014043">
    <property type="entry name" value="Acyl_transferase_dom"/>
</dbReference>
<feature type="active site" description="Proton donor; for dehydratase activity" evidence="64">
    <location>
        <position position="1115"/>
    </location>
</feature>
<evidence type="ECO:0000256" key="22">
    <source>
        <dbReference type="ARBA" id="ARBA00023268"/>
    </source>
</evidence>
<dbReference type="InterPro" id="IPR050091">
    <property type="entry name" value="PKS_NRPS_Biosynth_Enz"/>
</dbReference>
<dbReference type="PROSITE" id="PS52004">
    <property type="entry name" value="KS3_2"/>
    <property type="match status" value="1"/>
</dbReference>
<comment type="catalytic activity">
    <reaction evidence="29">
        <text>(3R)-hydroxyoctadecanoyl-[ACP] = (2E)-octadecenoyl-[ACP] + H2O</text>
        <dbReference type="Rhea" id="RHEA:41924"/>
        <dbReference type="Rhea" id="RHEA-COMP:9654"/>
        <dbReference type="Rhea" id="RHEA-COMP:9655"/>
        <dbReference type="ChEBI" id="CHEBI:15377"/>
        <dbReference type="ChEBI" id="CHEBI:78488"/>
        <dbReference type="ChEBI" id="CHEBI:78489"/>
    </reaction>
    <physiologicalReaction direction="left-to-right" evidence="29">
        <dbReference type="Rhea" id="RHEA:41925"/>
    </physiologicalReaction>
</comment>
<comment type="catalytic activity">
    <reaction evidence="46">
        <text>(2E)-dodecenoyl-[ACP] + NADPH + H(+) = dodecanoyl-[ACP] + NADP(+)</text>
        <dbReference type="Rhea" id="RHEA:41880"/>
        <dbReference type="Rhea" id="RHEA-COMP:9643"/>
        <dbReference type="Rhea" id="RHEA-COMP:9644"/>
        <dbReference type="ChEBI" id="CHEBI:15378"/>
        <dbReference type="ChEBI" id="CHEBI:57783"/>
        <dbReference type="ChEBI" id="CHEBI:58349"/>
        <dbReference type="ChEBI" id="CHEBI:65264"/>
        <dbReference type="ChEBI" id="CHEBI:78472"/>
    </reaction>
    <physiologicalReaction direction="left-to-right" evidence="46">
        <dbReference type="Rhea" id="RHEA:41881"/>
    </physiologicalReaction>
</comment>
<dbReference type="Gene3D" id="3.90.180.10">
    <property type="entry name" value="Medium-chain alcohol dehydrogenases, catalytic domain"/>
    <property type="match status" value="1"/>
</dbReference>
<dbReference type="SMART" id="SM00822">
    <property type="entry name" value="PKS_KR"/>
    <property type="match status" value="1"/>
</dbReference>
<evidence type="ECO:0000256" key="50">
    <source>
        <dbReference type="ARBA" id="ARBA00048571"/>
    </source>
</evidence>
<comment type="catalytic activity">
    <reaction evidence="27">
        <text>a (3R)-hydroxyacyl-[ACP] = a (2E)-enoyl-[ACP] + H2O</text>
        <dbReference type="Rhea" id="RHEA:13097"/>
        <dbReference type="Rhea" id="RHEA-COMP:9925"/>
        <dbReference type="Rhea" id="RHEA-COMP:9945"/>
        <dbReference type="ChEBI" id="CHEBI:15377"/>
        <dbReference type="ChEBI" id="CHEBI:78784"/>
        <dbReference type="ChEBI" id="CHEBI:78827"/>
        <dbReference type="EC" id="4.2.1.59"/>
    </reaction>
    <physiologicalReaction direction="left-to-right" evidence="27">
        <dbReference type="Rhea" id="RHEA:13098"/>
    </physiologicalReaction>
</comment>
<evidence type="ECO:0000256" key="30">
    <source>
        <dbReference type="ARBA" id="ARBA00023401"/>
    </source>
</evidence>
<dbReference type="PROSITE" id="PS52019">
    <property type="entry name" value="PKS_MFAS_DH"/>
    <property type="match status" value="1"/>
</dbReference>
<comment type="catalytic activity">
    <reaction evidence="26">
        <text>(3R)-hydroxydecanoyl-[ACP] = (2E)-decenoyl-[ACP] + H2O</text>
        <dbReference type="Rhea" id="RHEA:41860"/>
        <dbReference type="Rhea" id="RHEA-COMP:9638"/>
        <dbReference type="Rhea" id="RHEA-COMP:9639"/>
        <dbReference type="ChEBI" id="CHEBI:15377"/>
        <dbReference type="ChEBI" id="CHEBI:78466"/>
        <dbReference type="ChEBI" id="CHEBI:78467"/>
    </reaction>
    <physiologicalReaction direction="left-to-right" evidence="26">
        <dbReference type="Rhea" id="RHEA:41861"/>
    </physiologicalReaction>
</comment>
<dbReference type="Gene3D" id="3.40.47.10">
    <property type="match status" value="1"/>
</dbReference>
<keyword evidence="15" id="KW-0521">NADP</keyword>
<evidence type="ECO:0000256" key="54">
    <source>
        <dbReference type="ARBA" id="ARBA00048935"/>
    </source>
</evidence>
<evidence type="ECO:0000256" key="10">
    <source>
        <dbReference type="ARBA" id="ARBA00022553"/>
    </source>
</evidence>
<dbReference type="SUPFAM" id="SSF53901">
    <property type="entry name" value="Thiolase-like"/>
    <property type="match status" value="1"/>
</dbReference>
<dbReference type="GO" id="GO:0006633">
    <property type="term" value="P:fatty acid biosynthetic process"/>
    <property type="evidence" value="ECO:0007669"/>
    <property type="project" value="UniProtKB-UniPathway"/>
</dbReference>
<evidence type="ECO:0000256" key="2">
    <source>
        <dbReference type="ARBA" id="ARBA00012004"/>
    </source>
</evidence>
<evidence type="ECO:0000256" key="40">
    <source>
        <dbReference type="ARBA" id="ARBA00047578"/>
    </source>
</evidence>
<dbReference type="Gene3D" id="3.30.70.3290">
    <property type="match status" value="1"/>
</dbReference>
<keyword evidence="10" id="KW-0597">Phosphoprotein</keyword>
<comment type="catalytic activity">
    <reaction evidence="54">
        <text>3-oxotetradecanoyl-[ACP] + NADPH + H(+) = (3R)-hydroxytetradecanoyl-[ACP] + NADP(+)</text>
        <dbReference type="Rhea" id="RHEA:41888"/>
        <dbReference type="Rhea" id="RHEA-COMP:9645"/>
        <dbReference type="Rhea" id="RHEA-COMP:9646"/>
        <dbReference type="ChEBI" id="CHEBI:15378"/>
        <dbReference type="ChEBI" id="CHEBI:57783"/>
        <dbReference type="ChEBI" id="CHEBI:58349"/>
        <dbReference type="ChEBI" id="CHEBI:78473"/>
        <dbReference type="ChEBI" id="CHEBI:78474"/>
    </reaction>
    <physiologicalReaction direction="left-to-right" evidence="54">
        <dbReference type="Rhea" id="RHEA:41889"/>
    </physiologicalReaction>
</comment>
<dbReference type="Pfam" id="PF02801">
    <property type="entry name" value="Ketoacyl-synt_C"/>
    <property type="match status" value="1"/>
</dbReference>
<evidence type="ECO:0000256" key="26">
    <source>
        <dbReference type="ARBA" id="ARBA00023388"/>
    </source>
</evidence>
<keyword evidence="11" id="KW-0808">Transferase</keyword>
<dbReference type="InterPro" id="IPR020841">
    <property type="entry name" value="PKS_Beta-ketoAc_synthase_dom"/>
</dbReference>
<evidence type="ECO:0000256" key="8">
    <source>
        <dbReference type="ARBA" id="ARBA00022450"/>
    </source>
</evidence>
<evidence type="ECO:0000259" key="67">
    <source>
        <dbReference type="PROSITE" id="PS52019"/>
    </source>
</evidence>
<evidence type="ECO:0000256" key="56">
    <source>
        <dbReference type="ARBA" id="ARBA00049109"/>
    </source>
</evidence>
<comment type="catalytic activity">
    <reaction evidence="48">
        <text>(2E)-octenoyl-[ACP] + NADPH + H(+) = octanoyl-[ACP] + NADP(+)</text>
        <dbReference type="Rhea" id="RHEA:41848"/>
        <dbReference type="Rhea" id="RHEA-COMP:9635"/>
        <dbReference type="Rhea" id="RHEA-COMP:9636"/>
        <dbReference type="ChEBI" id="CHEBI:15378"/>
        <dbReference type="ChEBI" id="CHEBI:57783"/>
        <dbReference type="ChEBI" id="CHEBI:58349"/>
        <dbReference type="ChEBI" id="CHEBI:78462"/>
        <dbReference type="ChEBI" id="CHEBI:78463"/>
    </reaction>
    <physiologicalReaction direction="left-to-right" evidence="48">
        <dbReference type="Rhea" id="RHEA:41849"/>
    </physiologicalReaction>
</comment>
<evidence type="ECO:0000256" key="42">
    <source>
        <dbReference type="ARBA" id="ARBA00047897"/>
    </source>
</evidence>
<feature type="domain" description="PKS/mFAS DH" evidence="67">
    <location>
        <begin position="925"/>
        <end position="1200"/>
    </location>
</feature>
<dbReference type="SUPFAM" id="SSF52151">
    <property type="entry name" value="FabD/lysophospholipase-like"/>
    <property type="match status" value="1"/>
</dbReference>
<evidence type="ECO:0000256" key="46">
    <source>
        <dbReference type="ARBA" id="ARBA00048281"/>
    </source>
</evidence>
<comment type="catalytic activity">
    <reaction evidence="42">
        <text>(2E)-hexenoyl-[ACP] + NADPH + H(+) = hexanoyl-[ACP] + NADP(+)</text>
        <dbReference type="Rhea" id="RHEA:41832"/>
        <dbReference type="Rhea" id="RHEA-COMP:9631"/>
        <dbReference type="Rhea" id="RHEA-COMP:9632"/>
        <dbReference type="ChEBI" id="CHEBI:15378"/>
        <dbReference type="ChEBI" id="CHEBI:57783"/>
        <dbReference type="ChEBI" id="CHEBI:58349"/>
        <dbReference type="ChEBI" id="CHEBI:78458"/>
        <dbReference type="ChEBI" id="CHEBI:78459"/>
    </reaction>
    <physiologicalReaction direction="left-to-right" evidence="42">
        <dbReference type="Rhea" id="RHEA:41833"/>
    </physiologicalReaction>
</comment>
<keyword evidence="14" id="KW-0276">Fatty acid metabolism</keyword>
<dbReference type="GO" id="GO:0016297">
    <property type="term" value="F:fatty acyl-[ACP] hydrolase activity"/>
    <property type="evidence" value="ECO:0007669"/>
    <property type="project" value="UniProtKB-EC"/>
</dbReference>
<comment type="pathway">
    <text evidence="1">Lipid metabolism.</text>
</comment>
<dbReference type="InterPro" id="IPR016036">
    <property type="entry name" value="Malonyl_transacylase_ACP-bd"/>
</dbReference>
<evidence type="ECO:0000256" key="15">
    <source>
        <dbReference type="ARBA" id="ARBA00022857"/>
    </source>
</evidence>
<feature type="active site" description="Proton acceptor; for dehydratase activity" evidence="64">
    <location>
        <position position="958"/>
    </location>
</feature>
<accession>A0A0V0SND7</accession>
<evidence type="ECO:0000256" key="62">
    <source>
        <dbReference type="ARBA" id="ARBA00049521"/>
    </source>
</evidence>
<comment type="catalytic activity">
    <reaction evidence="53">
        <text>hexadecanoyl-[ACP] + H2O = hexadecanoate + holo-[ACP] + H(+)</text>
        <dbReference type="Rhea" id="RHEA:41932"/>
        <dbReference type="Rhea" id="RHEA-COMP:9652"/>
        <dbReference type="Rhea" id="RHEA-COMP:9685"/>
        <dbReference type="ChEBI" id="CHEBI:7896"/>
        <dbReference type="ChEBI" id="CHEBI:15377"/>
        <dbReference type="ChEBI" id="CHEBI:15378"/>
        <dbReference type="ChEBI" id="CHEBI:64479"/>
        <dbReference type="ChEBI" id="CHEBI:78483"/>
        <dbReference type="EC" id="3.1.2.14"/>
    </reaction>
    <physiologicalReaction direction="left-to-right" evidence="53">
        <dbReference type="Rhea" id="RHEA:41933"/>
    </physiologicalReaction>
</comment>
<dbReference type="GO" id="GO:0019171">
    <property type="term" value="F:(3R)-hydroxyacyl-[acyl-carrier-protein] dehydratase activity"/>
    <property type="evidence" value="ECO:0007669"/>
    <property type="project" value="UniProtKB-EC"/>
</dbReference>
<comment type="catalytic activity">
    <reaction evidence="33">
        <text>acetyl-CoA + n malonyl-CoA + 2n NADPH + 2n H(+) = a long-chain fatty acid + (n+1) CoA + n CO2 + 2n NADP(+).</text>
        <dbReference type="EC" id="2.3.1.85"/>
    </reaction>
</comment>
<dbReference type="Pfam" id="PF16197">
    <property type="entry name" value="KAsynt_C_assoc"/>
    <property type="match status" value="1"/>
</dbReference>
<comment type="catalytic activity">
    <reaction evidence="23">
        <text>(3R)-hydroxyoctanoyl-[ACP] = (2E)-octenoyl-[ACP] + H2O</text>
        <dbReference type="Rhea" id="RHEA:41844"/>
        <dbReference type="Rhea" id="RHEA-COMP:9634"/>
        <dbReference type="Rhea" id="RHEA-COMP:9635"/>
        <dbReference type="ChEBI" id="CHEBI:15377"/>
        <dbReference type="ChEBI" id="CHEBI:78461"/>
        <dbReference type="ChEBI" id="CHEBI:78462"/>
    </reaction>
    <physiologicalReaction direction="left-to-right" evidence="23">
        <dbReference type="Rhea" id="RHEA:41845"/>
    </physiologicalReaction>
</comment>
<evidence type="ECO:0000256" key="24">
    <source>
        <dbReference type="ARBA" id="ARBA00023351"/>
    </source>
</evidence>
<comment type="catalytic activity">
    <reaction evidence="41">
        <text>(2E)-hexadecenoyl-[ACP] + NADPH + H(+) = hexadecanoyl-[ACP] + NADP(+)</text>
        <dbReference type="Rhea" id="RHEA:41912"/>
        <dbReference type="Rhea" id="RHEA-COMP:9651"/>
        <dbReference type="Rhea" id="RHEA-COMP:9652"/>
        <dbReference type="ChEBI" id="CHEBI:15378"/>
        <dbReference type="ChEBI" id="CHEBI:57783"/>
        <dbReference type="ChEBI" id="CHEBI:58349"/>
        <dbReference type="ChEBI" id="CHEBI:78481"/>
        <dbReference type="ChEBI" id="CHEBI:78483"/>
    </reaction>
    <physiologicalReaction direction="left-to-right" evidence="41">
        <dbReference type="Rhea" id="RHEA:41913"/>
    </physiologicalReaction>
</comment>
<evidence type="ECO:0000256" key="14">
    <source>
        <dbReference type="ARBA" id="ARBA00022832"/>
    </source>
</evidence>
<dbReference type="InterPro" id="IPR016035">
    <property type="entry name" value="Acyl_Trfase/lysoPLipase"/>
</dbReference>
<dbReference type="EC" id="2.3.1.41" evidence="6"/>
<dbReference type="CDD" id="cd00833">
    <property type="entry name" value="PKS"/>
    <property type="match status" value="1"/>
</dbReference>
<evidence type="ECO:0000256" key="33">
    <source>
        <dbReference type="ARBA" id="ARBA00044883"/>
    </source>
</evidence>
<evidence type="ECO:0000256" key="9">
    <source>
        <dbReference type="ARBA" id="ARBA00022516"/>
    </source>
</evidence>
<comment type="catalytic activity">
    <reaction evidence="35">
        <text>hexanoyl-[ACP] + malonyl-[ACP] + H(+) = 3-oxooctanoyl-[ACP] + holo-[ACP] + CO2</text>
        <dbReference type="Rhea" id="RHEA:41836"/>
        <dbReference type="Rhea" id="RHEA-COMP:9623"/>
        <dbReference type="Rhea" id="RHEA-COMP:9632"/>
        <dbReference type="Rhea" id="RHEA-COMP:9633"/>
        <dbReference type="Rhea" id="RHEA-COMP:9685"/>
        <dbReference type="ChEBI" id="CHEBI:15378"/>
        <dbReference type="ChEBI" id="CHEBI:16526"/>
        <dbReference type="ChEBI" id="CHEBI:64479"/>
        <dbReference type="ChEBI" id="CHEBI:78449"/>
        <dbReference type="ChEBI" id="CHEBI:78459"/>
        <dbReference type="ChEBI" id="CHEBI:78460"/>
    </reaction>
    <physiologicalReaction direction="left-to-right" evidence="35">
        <dbReference type="Rhea" id="RHEA:41837"/>
    </physiologicalReaction>
</comment>
<comment type="catalytic activity">
    <reaction evidence="24">
        <text>(3R)-hydroxydodecanoyl-[ACP] = (2E)-dodecenoyl-[ACP] + H2O</text>
        <dbReference type="Rhea" id="RHEA:41876"/>
        <dbReference type="Rhea" id="RHEA-COMP:9642"/>
        <dbReference type="Rhea" id="RHEA-COMP:9643"/>
        <dbReference type="ChEBI" id="CHEBI:15377"/>
        <dbReference type="ChEBI" id="CHEBI:78470"/>
        <dbReference type="ChEBI" id="CHEBI:78472"/>
    </reaction>
    <physiologicalReaction direction="left-to-right" evidence="24">
        <dbReference type="Rhea" id="RHEA:41877"/>
    </physiologicalReaction>
</comment>
<comment type="catalytic activity">
    <reaction evidence="57">
        <text>(2E)-tetradecenoyl-[ACP] + NADPH + H(+) = tetradecanoyl-[ACP] + NADP(+)</text>
        <dbReference type="Rhea" id="RHEA:41896"/>
        <dbReference type="Rhea" id="RHEA-COMP:9647"/>
        <dbReference type="Rhea" id="RHEA-COMP:9648"/>
        <dbReference type="ChEBI" id="CHEBI:15378"/>
        <dbReference type="ChEBI" id="CHEBI:57783"/>
        <dbReference type="ChEBI" id="CHEBI:58349"/>
        <dbReference type="ChEBI" id="CHEBI:78475"/>
        <dbReference type="ChEBI" id="CHEBI:78477"/>
    </reaction>
    <physiologicalReaction direction="left-to-right" evidence="57">
        <dbReference type="Rhea" id="RHEA:41897"/>
    </physiologicalReaction>
</comment>
<dbReference type="InterPro" id="IPR001031">
    <property type="entry name" value="Thioesterase"/>
</dbReference>
<keyword evidence="20" id="KW-0443">Lipid metabolism</keyword>
<comment type="catalytic activity">
    <reaction evidence="37">
        <text>3-oxodecanoyl-[ACP] + NADPH + H(+) = (3R)-hydroxydecanoyl-[ACP] + NADP(+)</text>
        <dbReference type="Rhea" id="RHEA:41856"/>
        <dbReference type="Rhea" id="RHEA-COMP:9637"/>
        <dbReference type="Rhea" id="RHEA-COMP:9638"/>
        <dbReference type="ChEBI" id="CHEBI:15378"/>
        <dbReference type="ChEBI" id="CHEBI:57783"/>
        <dbReference type="ChEBI" id="CHEBI:58349"/>
        <dbReference type="ChEBI" id="CHEBI:78464"/>
        <dbReference type="ChEBI" id="CHEBI:78466"/>
    </reaction>
    <physiologicalReaction direction="left-to-right" evidence="37">
        <dbReference type="Rhea" id="RHEA:41857"/>
    </physiologicalReaction>
</comment>
<dbReference type="InterPro" id="IPR013968">
    <property type="entry name" value="PKS_KR"/>
</dbReference>
<dbReference type="InterPro" id="IPR057326">
    <property type="entry name" value="KR_dom"/>
</dbReference>
<dbReference type="SUPFAM" id="SSF55048">
    <property type="entry name" value="Probable ACP-binding domain of malonyl-CoA ACP transacylase"/>
    <property type="match status" value="1"/>
</dbReference>
<dbReference type="InterPro" id="IPR016039">
    <property type="entry name" value="Thiolase-like"/>
</dbReference>
<dbReference type="Pfam" id="PF00550">
    <property type="entry name" value="PP-binding"/>
    <property type="match status" value="1"/>
</dbReference>
<evidence type="ECO:0000256" key="49">
    <source>
        <dbReference type="ARBA" id="ARBA00048506"/>
    </source>
</evidence>
<dbReference type="Pfam" id="PF21149">
    <property type="entry name" value="FAS_pseudo-KR"/>
    <property type="match status" value="1"/>
</dbReference>
<dbReference type="UniPathway" id="UPA00094"/>
<comment type="catalytic activity">
    <reaction evidence="28">
        <text>(3R)-hydroxytetradecanoyl-[ACP] = (2E)-tetradecenoyl-[ACP] + H2O</text>
        <dbReference type="Rhea" id="RHEA:41892"/>
        <dbReference type="Rhea" id="RHEA-COMP:9646"/>
        <dbReference type="Rhea" id="RHEA-COMP:9647"/>
        <dbReference type="ChEBI" id="CHEBI:15377"/>
        <dbReference type="ChEBI" id="CHEBI:78474"/>
        <dbReference type="ChEBI" id="CHEBI:78475"/>
    </reaction>
    <physiologicalReaction direction="left-to-right" evidence="28">
        <dbReference type="Rhea" id="RHEA:41893"/>
    </physiologicalReaction>
</comment>
<dbReference type="SUPFAM" id="SSF47336">
    <property type="entry name" value="ACP-like"/>
    <property type="match status" value="1"/>
</dbReference>
<organism evidence="68 69">
    <name type="scientific">Trichinella nelsoni</name>
    <dbReference type="NCBI Taxonomy" id="6336"/>
    <lineage>
        <taxon>Eukaryota</taxon>
        <taxon>Metazoa</taxon>
        <taxon>Ecdysozoa</taxon>
        <taxon>Nematoda</taxon>
        <taxon>Enoplea</taxon>
        <taxon>Dorylaimia</taxon>
        <taxon>Trichinellida</taxon>
        <taxon>Trichinellidae</taxon>
        <taxon>Trichinella</taxon>
    </lineage>
</organism>
<keyword evidence="21" id="KW-0275">Fatty acid biosynthesis</keyword>
<evidence type="ECO:0000259" key="65">
    <source>
        <dbReference type="PROSITE" id="PS50075"/>
    </source>
</evidence>
<comment type="catalytic activity">
    <reaction evidence="61">
        <text>butanoyl-[ACP] + malonyl-[ACP] + H(+) = 3-oxohexanoyl-[ACP] + holo-[ACP] + CO2</text>
        <dbReference type="Rhea" id="RHEA:41820"/>
        <dbReference type="Rhea" id="RHEA-COMP:9623"/>
        <dbReference type="Rhea" id="RHEA-COMP:9628"/>
        <dbReference type="Rhea" id="RHEA-COMP:9629"/>
        <dbReference type="Rhea" id="RHEA-COMP:9685"/>
        <dbReference type="ChEBI" id="CHEBI:15378"/>
        <dbReference type="ChEBI" id="CHEBI:16526"/>
        <dbReference type="ChEBI" id="CHEBI:64479"/>
        <dbReference type="ChEBI" id="CHEBI:78449"/>
        <dbReference type="ChEBI" id="CHEBI:78454"/>
        <dbReference type="ChEBI" id="CHEBI:78456"/>
    </reaction>
    <physiologicalReaction direction="left-to-right" evidence="61">
        <dbReference type="Rhea" id="RHEA:41821"/>
    </physiologicalReaction>
</comment>
<dbReference type="InterPro" id="IPR014031">
    <property type="entry name" value="Ketoacyl_synth_C"/>
</dbReference>
<dbReference type="FunFam" id="1.10.1200.10:FF:000013">
    <property type="entry name" value="Fatty acid synthase"/>
    <property type="match status" value="1"/>
</dbReference>
<evidence type="ECO:0000256" key="13">
    <source>
        <dbReference type="ARBA" id="ARBA00022801"/>
    </source>
</evidence>
<evidence type="ECO:0000256" key="53">
    <source>
        <dbReference type="ARBA" id="ARBA00048704"/>
    </source>
</evidence>
<dbReference type="InterPro" id="IPR029063">
    <property type="entry name" value="SAM-dependent_MTases_sf"/>
</dbReference>
<dbReference type="GO" id="GO:0004313">
    <property type="term" value="F:[acyl-carrier-protein] S-acetyltransferase activity"/>
    <property type="evidence" value="ECO:0007669"/>
    <property type="project" value="UniProtKB-EC"/>
</dbReference>
<evidence type="ECO:0000256" key="52">
    <source>
        <dbReference type="ARBA" id="ARBA00048691"/>
    </source>
</evidence>
<dbReference type="InterPro" id="IPR020806">
    <property type="entry name" value="PKS_PP-bd"/>
</dbReference>
<evidence type="ECO:0000256" key="43">
    <source>
        <dbReference type="ARBA" id="ARBA00047953"/>
    </source>
</evidence>
<evidence type="ECO:0000256" key="48">
    <source>
        <dbReference type="ARBA" id="ARBA00048420"/>
    </source>
</evidence>
<dbReference type="SMART" id="SM00827">
    <property type="entry name" value="PKS_AT"/>
    <property type="match status" value="1"/>
</dbReference>